<feature type="transmembrane region" description="Helical" evidence="20">
    <location>
        <begin position="128"/>
        <end position="147"/>
    </location>
</feature>
<comment type="subunit">
    <text evidence="18">Homodimer. Interacts with lysosomal protein GLMP (via lumenal domain); the interaction starts while both proteins are still in the endoplasmic reticulum and is required for stabilization of MFSD1 in lysosomes but has no direct effect on its targeting to lysosomes or transporter activity.</text>
</comment>
<keyword evidence="22" id="KW-1185">Reference proteome</keyword>
<comment type="function">
    <text evidence="17">Lysosomal dipeptide uniporter that selectively exports lysine, arginine or histidine-containing dipeptides with a net positive charge from the lysosome lumen into the cytosol. Could play a role in a specific type of protein O-glycosylation indirectly regulating macrophages migration and tissue invasion. Also essential for liver homeostasis.</text>
</comment>
<evidence type="ECO:0000256" key="5">
    <source>
        <dbReference type="ARBA" id="ARBA00044884"/>
    </source>
</evidence>
<evidence type="ECO:0000256" key="20">
    <source>
        <dbReference type="SAM" id="Phobius"/>
    </source>
</evidence>
<dbReference type="EMBL" id="MCGE01000001">
    <property type="protein sequence ID" value="ORZ25123.1"/>
    <property type="molecule type" value="Genomic_DNA"/>
</dbReference>
<accession>A0A1X2IZY9</accession>
<comment type="catalytic activity">
    <reaction evidence="11">
        <text>L-arginyl-glycine(out) = L-arginyl-glycine(in)</text>
        <dbReference type="Rhea" id="RHEA:79391"/>
        <dbReference type="ChEBI" id="CHEBI:229955"/>
    </reaction>
</comment>
<evidence type="ECO:0000256" key="8">
    <source>
        <dbReference type="ARBA" id="ARBA00044898"/>
    </source>
</evidence>
<organism evidence="21 22">
    <name type="scientific">Absidia repens</name>
    <dbReference type="NCBI Taxonomy" id="90262"/>
    <lineage>
        <taxon>Eukaryota</taxon>
        <taxon>Fungi</taxon>
        <taxon>Fungi incertae sedis</taxon>
        <taxon>Mucoromycota</taxon>
        <taxon>Mucoromycotina</taxon>
        <taxon>Mucoromycetes</taxon>
        <taxon>Mucorales</taxon>
        <taxon>Cunninghamellaceae</taxon>
        <taxon>Absidia</taxon>
    </lineage>
</organism>
<comment type="catalytic activity">
    <reaction evidence="14">
        <text>L-lysyl-glycine(out) = L-lysyl-glycine(in)</text>
        <dbReference type="Rhea" id="RHEA:79407"/>
        <dbReference type="ChEBI" id="CHEBI:191202"/>
    </reaction>
</comment>
<feature type="transmembrane region" description="Helical" evidence="20">
    <location>
        <begin position="353"/>
        <end position="374"/>
    </location>
</feature>
<dbReference type="SUPFAM" id="SSF103473">
    <property type="entry name" value="MFS general substrate transporter"/>
    <property type="match status" value="1"/>
</dbReference>
<dbReference type="Proteomes" id="UP000193560">
    <property type="component" value="Unassembled WGS sequence"/>
</dbReference>
<dbReference type="InterPro" id="IPR052187">
    <property type="entry name" value="MFSD1"/>
</dbReference>
<feature type="transmembrane region" description="Helical" evidence="20">
    <location>
        <begin position="57"/>
        <end position="76"/>
    </location>
</feature>
<feature type="region of interest" description="Disordered" evidence="19">
    <location>
        <begin position="254"/>
        <end position="284"/>
    </location>
</feature>
<gene>
    <name evidence="21" type="ORF">BCR42DRAFT_399423</name>
</gene>
<comment type="catalytic activity">
    <reaction evidence="12">
        <text>L-histidyl-L-alpha-amino acid(out) = L-histidyl-L-alpha-amino acid(in)</text>
        <dbReference type="Rhea" id="RHEA:79379"/>
        <dbReference type="ChEBI" id="CHEBI:229964"/>
    </reaction>
</comment>
<dbReference type="InterPro" id="IPR036259">
    <property type="entry name" value="MFS_trans_sf"/>
</dbReference>
<feature type="transmembrane region" description="Helical" evidence="20">
    <location>
        <begin position="308"/>
        <end position="333"/>
    </location>
</feature>
<evidence type="ECO:0000256" key="17">
    <source>
        <dbReference type="ARBA" id="ARBA00045709"/>
    </source>
</evidence>
<evidence type="ECO:0000256" key="6">
    <source>
        <dbReference type="ARBA" id="ARBA00044891"/>
    </source>
</evidence>
<feature type="transmembrane region" description="Helical" evidence="20">
    <location>
        <begin position="222"/>
        <end position="241"/>
    </location>
</feature>
<dbReference type="InterPro" id="IPR011701">
    <property type="entry name" value="MFS"/>
</dbReference>
<evidence type="ECO:0000256" key="13">
    <source>
        <dbReference type="ARBA" id="ARBA00044919"/>
    </source>
</evidence>
<evidence type="ECO:0000256" key="10">
    <source>
        <dbReference type="ARBA" id="ARBA00044900"/>
    </source>
</evidence>
<feature type="transmembrane region" description="Helical" evidence="20">
    <location>
        <begin position="183"/>
        <end position="202"/>
    </location>
</feature>
<comment type="catalytic activity">
    <reaction evidence="6">
        <text>L-lysyl-L-alpha-amino acid(out) = L-lysyl-L-alpha-amino acid(in)</text>
        <dbReference type="Rhea" id="RHEA:79387"/>
        <dbReference type="ChEBI" id="CHEBI:229965"/>
    </reaction>
</comment>
<evidence type="ECO:0000256" key="16">
    <source>
        <dbReference type="ARBA" id="ARBA00045018"/>
    </source>
</evidence>
<comment type="catalytic activity">
    <reaction evidence="2">
        <text>L-lysyl-L-alanine(out) = L-lysyl-L-alanine(in)</text>
        <dbReference type="Rhea" id="RHEA:79399"/>
        <dbReference type="ChEBI" id="CHEBI:229954"/>
    </reaction>
</comment>
<dbReference type="OrthoDB" id="424834at2759"/>
<evidence type="ECO:0000256" key="9">
    <source>
        <dbReference type="ARBA" id="ARBA00044899"/>
    </source>
</evidence>
<feature type="compositionally biased region" description="Pro residues" evidence="19">
    <location>
        <begin position="1"/>
        <end position="14"/>
    </location>
</feature>
<comment type="catalytic activity">
    <reaction evidence="13">
        <text>L-alanyl-L-lysine(out) = L-alanyl-L-lysine(in)</text>
        <dbReference type="Rhea" id="RHEA:79415"/>
        <dbReference type="ChEBI" id="CHEBI:192470"/>
    </reaction>
</comment>
<evidence type="ECO:0000256" key="18">
    <source>
        <dbReference type="ARBA" id="ARBA00046376"/>
    </source>
</evidence>
<dbReference type="AlphaFoldDB" id="A0A1X2IZY9"/>
<dbReference type="PANTHER" id="PTHR23512">
    <property type="entry name" value="MAJOR FACILITATOR SUPERFAMILY DOMAIN-CONTAINING PROTEIN 1"/>
    <property type="match status" value="1"/>
</dbReference>
<dbReference type="Gene3D" id="1.20.1250.20">
    <property type="entry name" value="MFS general substrate transporter like domains"/>
    <property type="match status" value="2"/>
</dbReference>
<reference evidence="21 22" key="1">
    <citation type="submission" date="2016-07" db="EMBL/GenBank/DDBJ databases">
        <title>Pervasive Adenine N6-methylation of Active Genes in Fungi.</title>
        <authorList>
            <consortium name="DOE Joint Genome Institute"/>
            <person name="Mondo S.J."/>
            <person name="Dannebaum R.O."/>
            <person name="Kuo R.C."/>
            <person name="Labutti K."/>
            <person name="Haridas S."/>
            <person name="Kuo A."/>
            <person name="Salamov A."/>
            <person name="Ahrendt S.R."/>
            <person name="Lipzen A."/>
            <person name="Sullivan W."/>
            <person name="Andreopoulos W.B."/>
            <person name="Clum A."/>
            <person name="Lindquist E."/>
            <person name="Daum C."/>
            <person name="Ramamoorthy G.K."/>
            <person name="Gryganskyi A."/>
            <person name="Culley D."/>
            <person name="Magnuson J.K."/>
            <person name="James T.Y."/>
            <person name="O'Malley M.A."/>
            <person name="Stajich J.E."/>
            <person name="Spatafora J.W."/>
            <person name="Visel A."/>
            <person name="Grigoriev I.V."/>
        </authorList>
    </citation>
    <scope>NUCLEOTIDE SEQUENCE [LARGE SCALE GENOMIC DNA]</scope>
    <source>
        <strain evidence="21 22">NRRL 1336</strain>
    </source>
</reference>
<evidence type="ECO:0000256" key="4">
    <source>
        <dbReference type="ARBA" id="ARBA00044881"/>
    </source>
</evidence>
<feature type="transmembrane region" description="Helical" evidence="20">
    <location>
        <begin position="445"/>
        <end position="466"/>
    </location>
</feature>
<dbReference type="STRING" id="90262.A0A1X2IZY9"/>
<feature type="non-terminal residue" evidence="21">
    <location>
        <position position="600"/>
    </location>
</feature>
<comment type="catalytic activity">
    <reaction evidence="7">
        <text>L-alpha-aminoacyl-L-lysine(out) = L-alpha-aminoacyl-L-lysine(in)</text>
        <dbReference type="Rhea" id="RHEA:79383"/>
        <dbReference type="ChEBI" id="CHEBI:229966"/>
    </reaction>
</comment>
<comment type="catalytic activity">
    <reaction evidence="8">
        <text>L-aspartyl-L-lysine(out) = L-aspartyl-L-lysine(in)</text>
        <dbReference type="Rhea" id="RHEA:79411"/>
        <dbReference type="ChEBI" id="CHEBI:229953"/>
    </reaction>
</comment>
<comment type="catalytic activity">
    <reaction evidence="10">
        <text>L-lysyl-L-lysine(out) = L-lysyl-L-lysine(in)</text>
        <dbReference type="Rhea" id="RHEA:79403"/>
        <dbReference type="ChEBI" id="CHEBI:229956"/>
    </reaction>
</comment>
<evidence type="ECO:0000256" key="19">
    <source>
        <dbReference type="SAM" id="MobiDB-lite"/>
    </source>
</evidence>
<sequence length="600" mass="65974">MGEIEPPPAPTPPPQRRRSIDHTPADDLSILSPSTVQGSHTTDFDHMVNASWKVKTMVLICMLTLPVGCHFMEAIMGTLKTSLKTSMHINNTQFGILLSAVTLVNTVLPLLAGAFVDDISGFGSVRATTFVSFVIFAGSLVVSLAATHNNYPAMIAGQMIYGLGGGMIVTMQEAIVSKWFRNHQLAIVIGLVLSLARLVKWIAKMICYPIVNATGSTNTPIFIATMICAFGFAMNGVYWFIMCRHGWATRSGKELPSPGNPSPYYQFEPPQSQDDQQQYKDDKSQDLEHSKSFPALSPMTSVRWILRWLPYLPATFWMIPWLQFVMSSVLSSFDDIATEYVQFRFQTTTVMAGYQSSLTQVVPIVVAPLMGVVIHRYGHRLTSLLVGTFFLMLSLLLMGYTMTLPAIGMILFSCALAFGPVAILTSSSLLLPHGLVGIGTGLHKCANNIGTTIVAVLVGYVQDLTYHDGDASDNNSDLRSEYDGVMILYLCMACGSTLLALALWWMDRRTLMGWLQVGKKERDRRIETVTTAVTGSSSSEDSPAAVNESTISKSCLTLASIGSQVRSNKSFVYVGVYCFWLVAAWIIFFVFALMPVYMNY</sequence>
<feature type="transmembrane region" description="Helical" evidence="20">
    <location>
        <begin position="381"/>
        <end position="400"/>
    </location>
</feature>
<feature type="region of interest" description="Disordered" evidence="19">
    <location>
        <begin position="1"/>
        <end position="24"/>
    </location>
</feature>
<keyword evidence="20" id="KW-1133">Transmembrane helix</keyword>
<feature type="transmembrane region" description="Helical" evidence="20">
    <location>
        <begin position="153"/>
        <end position="171"/>
    </location>
</feature>
<feature type="transmembrane region" description="Helical" evidence="20">
    <location>
        <begin position="571"/>
        <end position="597"/>
    </location>
</feature>
<evidence type="ECO:0000256" key="11">
    <source>
        <dbReference type="ARBA" id="ARBA00044903"/>
    </source>
</evidence>
<evidence type="ECO:0000256" key="12">
    <source>
        <dbReference type="ARBA" id="ARBA00044912"/>
    </source>
</evidence>
<comment type="catalytic activity">
    <reaction evidence="9">
        <text>L-arginyl-L-alpha-amino acid(out) = L-arginyl-L-alpha-amino acid(in)</text>
        <dbReference type="Rhea" id="RHEA:79371"/>
        <dbReference type="ChEBI" id="CHEBI:84315"/>
    </reaction>
</comment>
<evidence type="ECO:0000256" key="2">
    <source>
        <dbReference type="ARBA" id="ARBA00044876"/>
    </source>
</evidence>
<comment type="catalytic activity">
    <reaction evidence="3">
        <text>L-histidyl-glycine(out) = L-histidyl-glycine(in)</text>
        <dbReference type="Rhea" id="RHEA:79395"/>
        <dbReference type="ChEBI" id="CHEBI:229957"/>
    </reaction>
</comment>
<protein>
    <recommendedName>
        <fullName evidence="15">Lysosomal dipeptide transporter MFSD1</fullName>
    </recommendedName>
    <alternativeName>
        <fullName evidence="16">Major facilitator superfamily domain-containing protein 1</fullName>
    </alternativeName>
</protein>
<evidence type="ECO:0000313" key="21">
    <source>
        <dbReference type="EMBL" id="ORZ25123.1"/>
    </source>
</evidence>
<comment type="catalytic activity">
    <reaction evidence="5">
        <text>L-alpha-aminoacyl-L-histidine(out) = L-alpha-aminoacyl-L-histidine(in)</text>
        <dbReference type="Rhea" id="RHEA:79375"/>
        <dbReference type="ChEBI" id="CHEBI:229967"/>
    </reaction>
</comment>
<evidence type="ECO:0000256" key="3">
    <source>
        <dbReference type="ARBA" id="ARBA00044878"/>
    </source>
</evidence>
<dbReference type="PANTHER" id="PTHR23512:SF12">
    <property type="entry name" value="TRANSPORTER, PUTATIVE (AFU_ORTHOLOGUE AFUA_4G00260)-RELATED"/>
    <property type="match status" value="1"/>
</dbReference>
<dbReference type="Pfam" id="PF07690">
    <property type="entry name" value="MFS_1"/>
    <property type="match status" value="1"/>
</dbReference>
<comment type="subcellular location">
    <subcellularLocation>
        <location evidence="1">Membrane</location>
        <topology evidence="1">Multi-pass membrane protein</topology>
    </subcellularLocation>
</comment>
<evidence type="ECO:0000256" key="7">
    <source>
        <dbReference type="ARBA" id="ARBA00044893"/>
    </source>
</evidence>
<keyword evidence="20" id="KW-0472">Membrane</keyword>
<dbReference type="GO" id="GO:0016020">
    <property type="term" value="C:membrane"/>
    <property type="evidence" value="ECO:0007669"/>
    <property type="project" value="UniProtKB-SubCell"/>
</dbReference>
<dbReference type="GO" id="GO:0022857">
    <property type="term" value="F:transmembrane transporter activity"/>
    <property type="evidence" value="ECO:0007669"/>
    <property type="project" value="InterPro"/>
</dbReference>
<evidence type="ECO:0000256" key="15">
    <source>
        <dbReference type="ARBA" id="ARBA00044985"/>
    </source>
</evidence>
<name>A0A1X2IZY9_9FUNG</name>
<keyword evidence="20" id="KW-0812">Transmembrane</keyword>
<feature type="transmembrane region" description="Helical" evidence="20">
    <location>
        <begin position="96"/>
        <end position="116"/>
    </location>
</feature>
<proteinExistence type="predicted"/>
<evidence type="ECO:0000313" key="22">
    <source>
        <dbReference type="Proteomes" id="UP000193560"/>
    </source>
</evidence>
<comment type="catalytic activity">
    <reaction evidence="4">
        <text>L-alpha-aminoacyl-L-arginine(out) = L-alpha-aminoacyl-L-arginine(in)</text>
        <dbReference type="Rhea" id="RHEA:79367"/>
        <dbReference type="ChEBI" id="CHEBI:229968"/>
    </reaction>
</comment>
<comment type="caution">
    <text evidence="21">The sequence shown here is derived from an EMBL/GenBank/DDBJ whole genome shotgun (WGS) entry which is preliminary data.</text>
</comment>
<evidence type="ECO:0000256" key="14">
    <source>
        <dbReference type="ARBA" id="ARBA00044924"/>
    </source>
</evidence>
<feature type="transmembrane region" description="Helical" evidence="20">
    <location>
        <begin position="486"/>
        <end position="506"/>
    </location>
</feature>
<evidence type="ECO:0000256" key="1">
    <source>
        <dbReference type="ARBA" id="ARBA00004141"/>
    </source>
</evidence>